<protein>
    <recommendedName>
        <fullName evidence="4">Flagellar protein FliL</fullName>
    </recommendedName>
</protein>
<accession>A0A5L4N9G5</accession>
<gene>
    <name evidence="2" type="ORF">YZ34_04180</name>
</gene>
<dbReference type="AlphaFoldDB" id="A0A5L4N9G5"/>
<dbReference type="EMBL" id="AABOWU010000007">
    <property type="protein sequence ID" value="EAI3914216.1"/>
    <property type="molecule type" value="Genomic_DNA"/>
</dbReference>
<comment type="caution">
    <text evidence="2">The sequence shown here is derived from an EMBL/GenBank/DDBJ whole genome shotgun (WGS) entry which is preliminary data.</text>
</comment>
<evidence type="ECO:0000256" key="1">
    <source>
        <dbReference type="SAM" id="MobiDB-lite"/>
    </source>
</evidence>
<dbReference type="GO" id="GO:0071973">
    <property type="term" value="P:bacterial-type flagellum-dependent cell motility"/>
    <property type="evidence" value="ECO:0007669"/>
    <property type="project" value="InterPro"/>
</dbReference>
<dbReference type="GO" id="GO:0009425">
    <property type="term" value="C:bacterial-type flagellum basal body"/>
    <property type="evidence" value="ECO:0007669"/>
    <property type="project" value="InterPro"/>
</dbReference>
<dbReference type="Proteomes" id="UP000559808">
    <property type="component" value="Unassembled WGS sequence"/>
</dbReference>
<dbReference type="GO" id="GO:0006935">
    <property type="term" value="P:chemotaxis"/>
    <property type="evidence" value="ECO:0007669"/>
    <property type="project" value="UniProtKB-KW"/>
</dbReference>
<evidence type="ECO:0000313" key="3">
    <source>
        <dbReference type="Proteomes" id="UP000559808"/>
    </source>
</evidence>
<dbReference type="GO" id="GO:0005886">
    <property type="term" value="C:plasma membrane"/>
    <property type="evidence" value="ECO:0007669"/>
    <property type="project" value="UniProtKB-SubCell"/>
</dbReference>
<evidence type="ECO:0000313" key="2">
    <source>
        <dbReference type="EMBL" id="EAI3914216.1"/>
    </source>
</evidence>
<proteinExistence type="predicted"/>
<feature type="compositionally biased region" description="Polar residues" evidence="1">
    <location>
        <begin position="142"/>
        <end position="157"/>
    </location>
</feature>
<sequence>MKWIIVLLLMFFNIHASSLSIENFRTDLYSKVGNNTLKKIEMNLDFEGENLDQKKIIDALNTIVSSYFYEDLFTEVGKNNFKETLLKFSNKKYKTQIKNIYILKINSVAKFDLEEFKRFINDLEKKDDNTIKTIKQKEIQDNSKVAKNTDQNNTQSKDINTDQINNNDKDDNKSFNQDTNTSKEAMDMILKTMEKTQMQMLAPSKEQQDLFNEIPF</sequence>
<feature type="region of interest" description="Disordered" evidence="1">
    <location>
        <begin position="140"/>
        <end position="181"/>
    </location>
</feature>
<organism evidence="2 3">
    <name type="scientific">Campylobacter lari</name>
    <dbReference type="NCBI Taxonomy" id="201"/>
    <lineage>
        <taxon>Bacteria</taxon>
        <taxon>Pseudomonadati</taxon>
        <taxon>Campylobacterota</taxon>
        <taxon>Epsilonproteobacteria</taxon>
        <taxon>Campylobacterales</taxon>
        <taxon>Campylobacteraceae</taxon>
        <taxon>Campylobacter</taxon>
    </lineage>
</organism>
<name>A0A5L4N9G5_CAMLA</name>
<evidence type="ECO:0008006" key="4">
    <source>
        <dbReference type="Google" id="ProtNLM"/>
    </source>
</evidence>
<reference evidence="2 3" key="1">
    <citation type="submission" date="2018-05" db="EMBL/GenBank/DDBJ databases">
        <authorList>
            <consortium name="PulseNet: The National Subtyping Network for Foodborne Disease Surveillance"/>
            <person name="Tarr C.L."/>
            <person name="Trees E."/>
            <person name="Katz L.S."/>
            <person name="Carleton-Romer H.A."/>
            <person name="Stroika S."/>
            <person name="Kucerova Z."/>
            <person name="Roache K.F."/>
            <person name="Sabol A.L."/>
            <person name="Besser J."/>
            <person name="Gerner-Smidt P."/>
        </authorList>
    </citation>
    <scope>NUCLEOTIDE SEQUENCE [LARGE SCALE GENOMIC DNA]</scope>
    <source>
        <strain evidence="2 3">D6489</strain>
    </source>
</reference>